<evidence type="ECO:0000313" key="2">
    <source>
        <dbReference type="EMBL" id="KMQ87447.1"/>
    </source>
</evidence>
<gene>
    <name evidence="2" type="ORF">RF55_13270</name>
</gene>
<name>A0A0J7KB00_LASNI</name>
<evidence type="ECO:0000313" key="3">
    <source>
        <dbReference type="Proteomes" id="UP000036403"/>
    </source>
</evidence>
<keyword evidence="3" id="KW-1185">Reference proteome</keyword>
<dbReference type="PANTHER" id="PTHR33244">
    <property type="entry name" value="INTEGRASE CATALYTIC DOMAIN-CONTAINING PROTEIN-RELATED"/>
    <property type="match status" value="1"/>
</dbReference>
<dbReference type="OrthoDB" id="8048628at2759"/>
<feature type="region of interest" description="Disordered" evidence="1">
    <location>
        <begin position="162"/>
        <end position="239"/>
    </location>
</feature>
<dbReference type="EMBL" id="LBMM01010452">
    <property type="protein sequence ID" value="KMQ87447.1"/>
    <property type="molecule type" value="Genomic_DNA"/>
</dbReference>
<organism evidence="2 3">
    <name type="scientific">Lasius niger</name>
    <name type="common">Black garden ant</name>
    <dbReference type="NCBI Taxonomy" id="67767"/>
    <lineage>
        <taxon>Eukaryota</taxon>
        <taxon>Metazoa</taxon>
        <taxon>Ecdysozoa</taxon>
        <taxon>Arthropoda</taxon>
        <taxon>Hexapoda</taxon>
        <taxon>Insecta</taxon>
        <taxon>Pterygota</taxon>
        <taxon>Neoptera</taxon>
        <taxon>Endopterygota</taxon>
        <taxon>Hymenoptera</taxon>
        <taxon>Apocrita</taxon>
        <taxon>Aculeata</taxon>
        <taxon>Formicoidea</taxon>
        <taxon>Formicidae</taxon>
        <taxon>Formicinae</taxon>
        <taxon>Lasius</taxon>
        <taxon>Lasius</taxon>
    </lineage>
</organism>
<accession>A0A0J7KB00</accession>
<dbReference type="AlphaFoldDB" id="A0A0J7KB00"/>
<dbReference type="STRING" id="67767.A0A0J7KB00"/>
<protein>
    <submittedName>
        <fullName evidence="2">Uncharacterized protein</fullName>
    </submittedName>
</protein>
<feature type="compositionally biased region" description="Polar residues" evidence="1">
    <location>
        <begin position="162"/>
        <end position="184"/>
    </location>
</feature>
<proteinExistence type="predicted"/>
<dbReference type="PANTHER" id="PTHR33244:SF3">
    <property type="entry name" value="PEPTIDASE A2 DOMAIN-CONTAINING PROTEIN"/>
    <property type="match status" value="1"/>
</dbReference>
<sequence length="239" mass="27042">MKNIIKKCEPDGSDVRLALLNYMNTLRGKLGSPAQRLYSRRTRSLLPVTSDSLKPKPVDDVTKTLKLLREKPRMYADRGTITRKPLIIGNNVVMKTRGKVWKPARVTEIIHPRSVVVTDQEGHKYRRNQCDLKETKAQFRKEPQLGEPEDIMNRDKKDLKESINTNTTRQPIKSNTPVPSSPLNHANLPTILSKVSSTNPASVRSIPEATSREELKTTNEKPAKPLKTRSGRTTHPQIV</sequence>
<dbReference type="PaxDb" id="67767-A0A0J7KB00"/>
<dbReference type="Proteomes" id="UP000036403">
    <property type="component" value="Unassembled WGS sequence"/>
</dbReference>
<reference evidence="2 3" key="1">
    <citation type="submission" date="2015-04" db="EMBL/GenBank/DDBJ databases">
        <title>Lasius niger genome sequencing.</title>
        <authorList>
            <person name="Konorov E.A."/>
            <person name="Nikitin M.A."/>
            <person name="Kirill M.V."/>
            <person name="Chang P."/>
        </authorList>
    </citation>
    <scope>NUCLEOTIDE SEQUENCE [LARGE SCALE GENOMIC DNA]</scope>
    <source>
        <tissue evidence="2">Whole</tissue>
    </source>
</reference>
<comment type="caution">
    <text evidence="2">The sequence shown here is derived from an EMBL/GenBank/DDBJ whole genome shotgun (WGS) entry which is preliminary data.</text>
</comment>
<evidence type="ECO:0000256" key="1">
    <source>
        <dbReference type="SAM" id="MobiDB-lite"/>
    </source>
</evidence>
<feature type="compositionally biased region" description="Polar residues" evidence="1">
    <location>
        <begin position="193"/>
        <end position="202"/>
    </location>
</feature>
<feature type="compositionally biased region" description="Basic and acidic residues" evidence="1">
    <location>
        <begin position="210"/>
        <end position="223"/>
    </location>
</feature>